<dbReference type="AlphaFoldDB" id="A0A7V0Z5H6"/>
<comment type="caution">
    <text evidence="1">The sequence shown here is derived from an EMBL/GenBank/DDBJ whole genome shotgun (WGS) entry which is preliminary data.</text>
</comment>
<reference evidence="1" key="1">
    <citation type="journal article" date="2020" name="mSystems">
        <title>Genome- and Community-Level Interaction Insights into Carbon Utilization and Element Cycling Functions of Hydrothermarchaeota in Hydrothermal Sediment.</title>
        <authorList>
            <person name="Zhou Z."/>
            <person name="Liu Y."/>
            <person name="Xu W."/>
            <person name="Pan J."/>
            <person name="Luo Z.H."/>
            <person name="Li M."/>
        </authorList>
    </citation>
    <scope>NUCLEOTIDE SEQUENCE [LARGE SCALE GENOMIC DNA]</scope>
    <source>
        <strain evidence="1">SpSt-258</strain>
    </source>
</reference>
<protein>
    <submittedName>
        <fullName evidence="1">Uncharacterized protein</fullName>
    </submittedName>
</protein>
<proteinExistence type="predicted"/>
<dbReference type="EMBL" id="DSKY01000014">
    <property type="protein sequence ID" value="HDY59007.1"/>
    <property type="molecule type" value="Genomic_DNA"/>
</dbReference>
<name>A0A7V0Z5H6_UNCW3</name>
<gene>
    <name evidence="1" type="ORF">ENP86_05600</name>
</gene>
<sequence length="118" mass="14208">MDEGHSLRGLIYKQEGNKFLFKLYIEETPNKFIYLNVQETWPGPGKRIFCQLVGDCGIADLPTEEPIEKCNIIKQHRYGKRLIIILDRKIKKRCWFVFLKKEYKKKPGKFYYQVFWIT</sequence>
<organism evidence="1">
    <name type="scientific">candidate division WOR-3 bacterium</name>
    <dbReference type="NCBI Taxonomy" id="2052148"/>
    <lineage>
        <taxon>Bacteria</taxon>
        <taxon>Bacteria division WOR-3</taxon>
    </lineage>
</organism>
<accession>A0A7V0Z5H6</accession>
<evidence type="ECO:0000313" key="1">
    <source>
        <dbReference type="EMBL" id="HDY59007.1"/>
    </source>
</evidence>